<dbReference type="InterPro" id="IPR051395">
    <property type="entry name" value="Cytochrome_c_Peroxidase/MauG"/>
</dbReference>
<dbReference type="Proteomes" id="UP000232455">
    <property type="component" value="Unassembled WGS sequence"/>
</dbReference>
<evidence type="ECO:0000313" key="2">
    <source>
        <dbReference type="EMBL" id="PKA68961.1"/>
    </source>
</evidence>
<feature type="chain" id="PRO_5046915995" description="Cytochrome c domain-containing protein" evidence="1">
    <location>
        <begin position="25"/>
        <end position="603"/>
    </location>
</feature>
<keyword evidence="1" id="KW-0732">Signal</keyword>
<feature type="signal peptide" evidence="1">
    <location>
        <begin position="1"/>
        <end position="24"/>
    </location>
</feature>
<proteinExistence type="predicted"/>
<dbReference type="InterPro" id="IPR036909">
    <property type="entry name" value="Cyt_c-like_dom_sf"/>
</dbReference>
<evidence type="ECO:0000313" key="3">
    <source>
        <dbReference type="Proteomes" id="UP000232455"/>
    </source>
</evidence>
<evidence type="ECO:0000256" key="1">
    <source>
        <dbReference type="SAM" id="SignalP"/>
    </source>
</evidence>
<dbReference type="EMBL" id="PHHE01000001">
    <property type="protein sequence ID" value="PKA68961.1"/>
    <property type="molecule type" value="Genomic_DNA"/>
</dbReference>
<dbReference type="NCBIfam" id="NF040606">
    <property type="entry name" value="CytoC_perox"/>
    <property type="match status" value="1"/>
</dbReference>
<comment type="caution">
    <text evidence="2">The sequence shown here is derived from an EMBL/GenBank/DDBJ whole genome shotgun (WGS) entry which is preliminary data.</text>
</comment>
<sequence>MTVKSALIAASMVIVSLNSTVARADDYTLDQNWSAKDLALWRDTSQGSRLIPLSWMMALEIQGSKVPFVSDANVQTYGYTPRTLEFDYRSYRLPRGFVVDQGSDKALTFSRLRWKSGQSDQEPWVGMNCAACHTANLSFGGHTWEIQGGPTNADYQKFFEAFRGALAETHSDSQKFDRFAGKVLADADTEQNRQLLANALNTLGQFLAKSAVLNHTDLEYGPGRVDAVGHILNRVAQLNGAPEPTPNPSDAPVSYPFLWNTPQHNKVQWNGVAPNVRLGKHGLDIGALARNASEVVGVFGDVAFRTDTFLKGFDSSVRVSNLDRLERTLERLKPPKWPEKLGAIDTSKTSHGADLFARHCSSCHLPLARDDLKTKVVAQMATITADNETLKSIATDPWMACNAVQFISDPGKLKGAPLNDFTGRITDGSPLVTQLGVTAREVLLNQTPAILGLALADFLNVEPVPQRPSRTGTFAFLRSFQSERSRRLSDCYKLAADTKKYPTLAYKARPLTGIWATAPYLHNGSVRTLFDLLRPPSERPSSFKAGSIIFDPKNVGFVDADGPGSPFTFDTSLPGNSNAGHDYGAFSLDNDDRYALIEYMKTL</sequence>
<dbReference type="PANTHER" id="PTHR30600">
    <property type="entry name" value="CYTOCHROME C PEROXIDASE-RELATED"/>
    <property type="match status" value="1"/>
</dbReference>
<organism evidence="2 3">
    <name type="scientific">Pseudomonas baetica</name>
    <dbReference type="NCBI Taxonomy" id="674054"/>
    <lineage>
        <taxon>Bacteria</taxon>
        <taxon>Pseudomonadati</taxon>
        <taxon>Pseudomonadota</taxon>
        <taxon>Gammaproteobacteria</taxon>
        <taxon>Pseudomonadales</taxon>
        <taxon>Pseudomonadaceae</taxon>
        <taxon>Pseudomonas</taxon>
    </lineage>
</organism>
<evidence type="ECO:0008006" key="4">
    <source>
        <dbReference type="Google" id="ProtNLM"/>
    </source>
</evidence>
<gene>
    <name evidence="2" type="ORF">ATI02_1771</name>
</gene>
<reference evidence="2 3" key="1">
    <citation type="submission" date="2017-11" db="EMBL/GenBank/DDBJ databases">
        <title>Genome sequencing of a diverse group of Pseudomonas species.</title>
        <authorList>
            <person name="Loper J."/>
        </authorList>
    </citation>
    <scope>NUCLEOTIDE SEQUENCE [LARGE SCALE GENOMIC DNA]</scope>
    <source>
        <strain evidence="2 3">LMG 25716</strain>
    </source>
</reference>
<dbReference type="Gene3D" id="1.10.760.10">
    <property type="entry name" value="Cytochrome c-like domain"/>
    <property type="match status" value="1"/>
</dbReference>
<dbReference type="InterPro" id="IPR047758">
    <property type="entry name" value="CytoC_perox"/>
</dbReference>
<name>A0ABX4PVA1_9PSED</name>
<protein>
    <recommendedName>
        <fullName evidence="4">Cytochrome c domain-containing protein</fullName>
    </recommendedName>
</protein>
<dbReference type="Pfam" id="PF21419">
    <property type="entry name" value="RoxA-like_Cyt-c"/>
    <property type="match status" value="1"/>
</dbReference>
<dbReference type="SUPFAM" id="SSF46626">
    <property type="entry name" value="Cytochrome c"/>
    <property type="match status" value="1"/>
</dbReference>
<dbReference type="PANTHER" id="PTHR30600:SF9">
    <property type="entry name" value="BLR7738 PROTEIN"/>
    <property type="match status" value="1"/>
</dbReference>
<keyword evidence="3" id="KW-1185">Reference proteome</keyword>
<accession>A0ABX4PVA1</accession>
<dbReference type="RefSeq" id="WP_100846051.1">
    <property type="nucleotide sequence ID" value="NZ_PHHE01000001.1"/>
</dbReference>